<sequence length="148" mass="17033">MDIIDEHSIPAFIDSNQLIIELESVDIYNNVIAPVHAKEYEIQPEIKVPYHIEIEQNAQKSVDEGHSPWRLDPLFTTQVFVSVHLFPDGIVGDYPIEEENLKLIHSDVELAIVEVNDEDTNIKRVYLKRVVRQEPTGIWTVIGYDVTK</sequence>
<evidence type="ECO:0000313" key="2">
    <source>
        <dbReference type="Proteomes" id="UP000274033"/>
    </source>
</evidence>
<name>A0A3N9UC32_9BACI</name>
<organism evidence="1 2">
    <name type="scientific">Lysinibacillus composti</name>
    <dbReference type="NCBI Taxonomy" id="720633"/>
    <lineage>
        <taxon>Bacteria</taxon>
        <taxon>Bacillati</taxon>
        <taxon>Bacillota</taxon>
        <taxon>Bacilli</taxon>
        <taxon>Bacillales</taxon>
        <taxon>Bacillaceae</taxon>
        <taxon>Lysinibacillus</taxon>
    </lineage>
</organism>
<dbReference type="RefSeq" id="WP_124765870.1">
    <property type="nucleotide sequence ID" value="NZ_JAFBDY010000014.1"/>
</dbReference>
<evidence type="ECO:0000313" key="1">
    <source>
        <dbReference type="EMBL" id="RQW73907.1"/>
    </source>
</evidence>
<keyword evidence="2" id="KW-1185">Reference proteome</keyword>
<gene>
    <name evidence="1" type="ORF">EBB45_14260</name>
</gene>
<protein>
    <submittedName>
        <fullName evidence="1">Uncharacterized protein</fullName>
    </submittedName>
</protein>
<proteinExistence type="predicted"/>
<dbReference type="Proteomes" id="UP000274033">
    <property type="component" value="Unassembled WGS sequence"/>
</dbReference>
<dbReference type="AlphaFoldDB" id="A0A3N9UC32"/>
<accession>A0A3N9UC32</accession>
<comment type="caution">
    <text evidence="1">The sequence shown here is derived from an EMBL/GenBank/DDBJ whole genome shotgun (WGS) entry which is preliminary data.</text>
</comment>
<reference evidence="1 2" key="1">
    <citation type="journal article" date="2013" name="J. Microbiol.">
        <title>Lysinibacillus chungkukjangi sp. nov., isolated from Chungkukjang, Korean fermented soybean food.</title>
        <authorList>
            <person name="Kim S.J."/>
            <person name="Jang Y.H."/>
            <person name="Hamada M."/>
            <person name="Ahn J.H."/>
            <person name="Weon H.Y."/>
            <person name="Suzuki K."/>
            <person name="Whang K.S."/>
            <person name="Kwon S.W."/>
        </authorList>
    </citation>
    <scope>NUCLEOTIDE SEQUENCE [LARGE SCALE GENOMIC DNA]</scope>
    <source>
        <strain evidence="1 2">MCCC 1A12701</strain>
    </source>
</reference>
<dbReference type="OrthoDB" id="2826849at2"/>
<dbReference type="EMBL" id="RRCT01000014">
    <property type="protein sequence ID" value="RQW73907.1"/>
    <property type="molecule type" value="Genomic_DNA"/>
</dbReference>